<feature type="compositionally biased region" description="Basic and acidic residues" evidence="7">
    <location>
        <begin position="850"/>
        <end position="861"/>
    </location>
</feature>
<dbReference type="InterPro" id="IPR013657">
    <property type="entry name" value="SCL35B1-4/HUT1"/>
</dbReference>
<dbReference type="SMART" id="SM00324">
    <property type="entry name" value="RhoGAP"/>
    <property type="match status" value="1"/>
</dbReference>
<comment type="caution">
    <text evidence="11">The sequence shown here is derived from an EMBL/GenBank/DDBJ whole genome shotgun (WGS) entry which is preliminary data.</text>
</comment>
<evidence type="ECO:0000256" key="2">
    <source>
        <dbReference type="ARBA" id="ARBA00022448"/>
    </source>
</evidence>
<feature type="transmembrane region" description="Helical" evidence="8">
    <location>
        <begin position="70"/>
        <end position="93"/>
    </location>
</feature>
<evidence type="ECO:0000256" key="7">
    <source>
        <dbReference type="SAM" id="MobiDB-lite"/>
    </source>
</evidence>
<evidence type="ECO:0000256" key="1">
    <source>
        <dbReference type="ARBA" id="ARBA00004141"/>
    </source>
</evidence>
<proteinExistence type="predicted"/>
<dbReference type="Proteomes" id="UP001465976">
    <property type="component" value="Unassembled WGS sequence"/>
</dbReference>
<keyword evidence="5 8" id="KW-1133">Transmembrane helix</keyword>
<dbReference type="Pfam" id="PF08449">
    <property type="entry name" value="UAA"/>
    <property type="match status" value="1"/>
</dbReference>
<evidence type="ECO:0000256" key="3">
    <source>
        <dbReference type="ARBA" id="ARBA00022597"/>
    </source>
</evidence>
<dbReference type="PROSITE" id="PS50238">
    <property type="entry name" value="RHOGAP"/>
    <property type="match status" value="1"/>
</dbReference>
<keyword evidence="9" id="KW-0732">Signal</keyword>
<feature type="compositionally biased region" description="Low complexity" evidence="7">
    <location>
        <begin position="1232"/>
        <end position="1251"/>
    </location>
</feature>
<dbReference type="EMBL" id="JBAHYK010001898">
    <property type="protein sequence ID" value="KAL0566441.1"/>
    <property type="molecule type" value="Genomic_DNA"/>
</dbReference>
<feature type="compositionally biased region" description="Basic and acidic residues" evidence="7">
    <location>
        <begin position="1259"/>
        <end position="1274"/>
    </location>
</feature>
<feature type="region of interest" description="Disordered" evidence="7">
    <location>
        <begin position="111"/>
        <end position="202"/>
    </location>
</feature>
<feature type="region of interest" description="Disordered" evidence="7">
    <location>
        <begin position="943"/>
        <end position="990"/>
    </location>
</feature>
<protein>
    <recommendedName>
        <fullName evidence="10">Rho-GAP domain-containing protein</fullName>
    </recommendedName>
</protein>
<feature type="compositionally biased region" description="Low complexity" evidence="7">
    <location>
        <begin position="1083"/>
        <end position="1093"/>
    </location>
</feature>
<feature type="compositionally biased region" description="Low complexity" evidence="7">
    <location>
        <begin position="806"/>
        <end position="819"/>
    </location>
</feature>
<evidence type="ECO:0000256" key="5">
    <source>
        <dbReference type="ARBA" id="ARBA00022989"/>
    </source>
</evidence>
<dbReference type="Gene3D" id="1.10.555.10">
    <property type="entry name" value="Rho GTPase activation protein"/>
    <property type="match status" value="1"/>
</dbReference>
<feature type="compositionally biased region" description="Low complexity" evidence="7">
    <location>
        <begin position="1370"/>
        <end position="1384"/>
    </location>
</feature>
<feature type="region of interest" description="Disordered" evidence="7">
    <location>
        <begin position="1633"/>
        <end position="1737"/>
    </location>
</feature>
<feature type="compositionally biased region" description="Polar residues" evidence="7">
    <location>
        <begin position="598"/>
        <end position="608"/>
    </location>
</feature>
<feature type="compositionally biased region" description="Low complexity" evidence="7">
    <location>
        <begin position="1173"/>
        <end position="1217"/>
    </location>
</feature>
<feature type="compositionally biased region" description="Basic and acidic residues" evidence="7">
    <location>
        <begin position="1391"/>
        <end position="1401"/>
    </location>
</feature>
<evidence type="ECO:0000256" key="4">
    <source>
        <dbReference type="ARBA" id="ARBA00022692"/>
    </source>
</evidence>
<dbReference type="PANTHER" id="PTHR28093:SF1">
    <property type="entry name" value="MORPHOGENESIS-RELATED PROTEIN MSB1"/>
    <property type="match status" value="1"/>
</dbReference>
<evidence type="ECO:0000313" key="11">
    <source>
        <dbReference type="EMBL" id="KAL0566441.1"/>
    </source>
</evidence>
<feature type="region of interest" description="Disordered" evidence="7">
    <location>
        <begin position="666"/>
        <end position="723"/>
    </location>
</feature>
<feature type="compositionally biased region" description="Basic and acidic residues" evidence="7">
    <location>
        <begin position="160"/>
        <end position="178"/>
    </location>
</feature>
<feature type="compositionally biased region" description="Acidic residues" evidence="7">
    <location>
        <begin position="1491"/>
        <end position="1504"/>
    </location>
</feature>
<feature type="signal peptide" evidence="9">
    <location>
        <begin position="1"/>
        <end position="22"/>
    </location>
</feature>
<gene>
    <name evidence="11" type="ORF">V5O48_015574</name>
</gene>
<feature type="compositionally biased region" description="Acidic residues" evidence="7">
    <location>
        <begin position="1218"/>
        <end position="1231"/>
    </location>
</feature>
<keyword evidence="6 8" id="KW-0472">Membrane</keyword>
<accession>A0ABR3EUH1</accession>
<comment type="subcellular location">
    <subcellularLocation>
        <location evidence="1">Membrane</location>
        <topology evidence="1">Multi-pass membrane protein</topology>
    </subcellularLocation>
</comment>
<keyword evidence="3" id="KW-0762">Sugar transport</keyword>
<feature type="compositionally biased region" description="Basic and acidic residues" evidence="7">
    <location>
        <begin position="1704"/>
        <end position="1728"/>
    </location>
</feature>
<feature type="non-terminal residue" evidence="11">
    <location>
        <position position="1737"/>
    </location>
</feature>
<name>A0ABR3EUH1_9AGAR</name>
<dbReference type="SUPFAM" id="SSF48350">
    <property type="entry name" value="GTPase activation domain, GAP"/>
    <property type="match status" value="1"/>
</dbReference>
<feature type="compositionally biased region" description="Basic and acidic residues" evidence="7">
    <location>
        <begin position="883"/>
        <end position="912"/>
    </location>
</feature>
<evidence type="ECO:0000313" key="12">
    <source>
        <dbReference type="Proteomes" id="UP001465976"/>
    </source>
</evidence>
<feature type="region of interest" description="Disordered" evidence="7">
    <location>
        <begin position="1173"/>
        <end position="1621"/>
    </location>
</feature>
<sequence length="1737" mass="184056">MSRYALGIGMLVVSLLLSGILGILQEKTYKKYGPCWKEGVFYTHFLSLPVFLFLIPDVKQGLASLSENKTSSLFAWLILGGNLITQLICVSGVNRLTSGHAMPSFLSKVFSPRKKHDKDHPEASKRQSDPSLLEGRFERVSPNVSPVADNFSSDLTGNGREQDKDGKREKDKGGKAKEAFSLLRTKSSASHEDSTTSETPASSRDYCLSLNLSVPKNGSGVRPLGVVFEGDADSEGLLSDAAIGRRRLSPQETLVLVRACSQEIMARGLTTLGVMHPHWHSASPETQRRLITLFLQSLAANGPSNTLSTDTSTPSSSNFESEISSGHSPHDVAAVLRWGVRHLQLEGSSFGREQEWYRTFFDAERSASYPPKAFSDKLVPLLPKSHLELLNVTISVLSAFAANAEANGMSGSKLSMLLGLLLLSSQRSESGDDWQTFYNRWERNGRILEHLFLSQLREEGASQPLPKRLAELVKHYPYSSSPSADAGLLPRPRFSTSRYDALFIHIDSDLPSRGLPPKSFIKLVEAALRADYTAGNTENKSFWEQLRQASSSEGDTIDIYKILADDTIQLFSLYEPATARSPTFKIDIPNGFTRRRSLSLNGGDQQRPSAPPARDRQQSASSGDDLPTTAPNNIGMDWSQFSNSGFLESGALQMSLAQTLLDKDLEVTQPPSRAPSGRKTPTRKSSERRPGRGRKSLDALPPITIPDSSALAEESEAVNEGPTASRITQASLIKLDEAFIDFWADSLMDPISESWPRFAICRLTHLPGLEVEVAGKPAKPLEWLVVDQKFVKPAPVSTVPTATERTPATSTGPSSPTEEAPARPRPTSPKPSLKSFGSSARKRFTFWSSSDKDKEEGDKEKGKSKKKGSPKIGEMGEILEDNSAPKDKVFEKAKPEEKAAKKEATEKEEAKGSDVLAGAGVFATGVVAAGVAAGVTSGIVEEDEDKKDAGVSDGAKVADAEPAQVPVGATSEPKEEVKAQDETKFEEKLPVSESALTAGVVSAAAAAGLTGVAAEDAKKDEEPAVTEASPVDPVDTVATPQVLAHVADPEPAKDVAEAPAPVQPIAAQEPSAALPEAAKEVSPPTQAATAEEVAVPVEATEASTHVDAPAESEPLSEVVAPIVSEPVNEVPPPIDNAAATEEVAQPPVETNVHAEAEPEPPVHVAAAVVPEPVEAAKEVSPPAAEEVEESNTVAEEPVQAPAPVDPKVAPPVETTATEVDEPVEAAEEVEPPVEVAPPVDVAAPAEASTVEEPVEPVEAADHVEPASSPAHEDTQPPVEAEPLHATEEPAQVSAVDQQPATSASAIVETRNEQTSVPVEESEVAEPEAPAETEVVSEQPPTEEADPEPPVVPPGLQEETVEPVQEHVDEAPSSAVADAPPAVEELNNGTAHHIEGEQKAEDDAVVPAEPEPASSEVAPGTNESAVEEVVPPAEAPVEAEQEVEADAVPTQEHEREAEAAVEQVPVAAAEEVAETQDAVEPPVEEAQNTAEETVEADKAEEEEAELSSVPVVVEDEAAGPSEEAVGQAEAEVETSPIAEEESQPVVEEKEAIQEAEAEAPEAPVAAEEVPLSGESDKVETVSESVPPPAQTLEEAAGQTKEDEMHFHTEPLHDTSAEAGDDAVTLPPVPLVEAEIIPPAEPTALPDHPVQESAVPPADPGSATEESLPPAPASVVLSGDTPGPEIALSSSEPAAQKAASESGEEEAAKEADADVELNPKDTEKSEHDAPTHTQEPQDA</sequence>
<keyword evidence="12" id="KW-1185">Reference proteome</keyword>
<feature type="compositionally biased region" description="Acidic residues" evidence="7">
    <location>
        <begin position="1319"/>
        <end position="1330"/>
    </location>
</feature>
<feature type="domain" description="Rho-GAP" evidence="10">
    <location>
        <begin position="246"/>
        <end position="459"/>
    </location>
</feature>
<feature type="transmembrane region" description="Helical" evidence="8">
    <location>
        <begin position="41"/>
        <end position="58"/>
    </location>
</feature>
<feature type="compositionally biased region" description="Low complexity" evidence="7">
    <location>
        <begin position="1559"/>
        <end position="1569"/>
    </location>
</feature>
<dbReference type="PANTHER" id="PTHR28093">
    <property type="entry name" value="MORPHOGENESIS-RELATED PROTEIN MSB1"/>
    <property type="match status" value="1"/>
</dbReference>
<feature type="compositionally biased region" description="Basic and acidic residues" evidence="7">
    <location>
        <begin position="118"/>
        <end position="128"/>
    </location>
</feature>
<keyword evidence="4 8" id="KW-0812">Transmembrane</keyword>
<keyword evidence="2" id="KW-0813">Transport</keyword>
<feature type="region of interest" description="Disordered" evidence="7">
    <location>
        <begin position="797"/>
        <end position="913"/>
    </location>
</feature>
<dbReference type="InterPro" id="IPR000198">
    <property type="entry name" value="RhoGAP_dom"/>
</dbReference>
<evidence type="ECO:0000256" key="8">
    <source>
        <dbReference type="SAM" id="Phobius"/>
    </source>
</evidence>
<evidence type="ECO:0000256" key="6">
    <source>
        <dbReference type="ARBA" id="ARBA00023136"/>
    </source>
</evidence>
<organism evidence="11 12">
    <name type="scientific">Marasmius crinis-equi</name>
    <dbReference type="NCBI Taxonomy" id="585013"/>
    <lineage>
        <taxon>Eukaryota</taxon>
        <taxon>Fungi</taxon>
        <taxon>Dikarya</taxon>
        <taxon>Basidiomycota</taxon>
        <taxon>Agaricomycotina</taxon>
        <taxon>Agaricomycetes</taxon>
        <taxon>Agaricomycetidae</taxon>
        <taxon>Agaricales</taxon>
        <taxon>Marasmiineae</taxon>
        <taxon>Marasmiaceae</taxon>
        <taxon>Marasmius</taxon>
    </lineage>
</organism>
<reference evidence="11 12" key="1">
    <citation type="submission" date="2024-02" db="EMBL/GenBank/DDBJ databases">
        <title>A draft genome for the cacao thread blight pathogen Marasmius crinis-equi.</title>
        <authorList>
            <person name="Cohen S.P."/>
            <person name="Baruah I.K."/>
            <person name="Amoako-Attah I."/>
            <person name="Bukari Y."/>
            <person name="Meinhardt L.W."/>
            <person name="Bailey B.A."/>
        </authorList>
    </citation>
    <scope>NUCLEOTIDE SEQUENCE [LARGE SCALE GENOMIC DNA]</scope>
    <source>
        <strain evidence="11 12">GH-76</strain>
    </source>
</reference>
<feature type="compositionally biased region" description="Low complexity" evidence="7">
    <location>
        <begin position="1459"/>
        <end position="1479"/>
    </location>
</feature>
<dbReference type="InterPro" id="IPR008936">
    <property type="entry name" value="Rho_GTPase_activation_prot"/>
</dbReference>
<dbReference type="InterPro" id="IPR012965">
    <property type="entry name" value="Msb1/Mug8_dom"/>
</dbReference>
<feature type="compositionally biased region" description="Polar residues" evidence="7">
    <location>
        <begin position="1294"/>
        <end position="1304"/>
    </location>
</feature>
<feature type="compositionally biased region" description="Basic and acidic residues" evidence="7">
    <location>
        <begin position="972"/>
        <end position="990"/>
    </location>
</feature>
<feature type="compositionally biased region" description="Low complexity" evidence="7">
    <location>
        <begin position="1426"/>
        <end position="1435"/>
    </location>
</feature>
<evidence type="ECO:0000259" key="10">
    <source>
        <dbReference type="PROSITE" id="PS50238"/>
    </source>
</evidence>
<feature type="region of interest" description="Disordered" evidence="7">
    <location>
        <begin position="595"/>
        <end position="637"/>
    </location>
</feature>
<dbReference type="Pfam" id="PF08101">
    <property type="entry name" value="Msb1-Mug8_dom"/>
    <property type="match status" value="1"/>
</dbReference>
<dbReference type="InterPro" id="IPR037508">
    <property type="entry name" value="Msb1/Mug8"/>
</dbReference>
<feature type="region of interest" description="Disordered" evidence="7">
    <location>
        <begin position="1049"/>
        <end position="1093"/>
    </location>
</feature>
<feature type="compositionally biased region" description="Basic and acidic residues" evidence="7">
    <location>
        <begin position="1598"/>
        <end position="1614"/>
    </location>
</feature>
<feature type="region of interest" description="Disordered" evidence="7">
    <location>
        <begin position="303"/>
        <end position="327"/>
    </location>
</feature>
<evidence type="ECO:0000256" key="9">
    <source>
        <dbReference type="SAM" id="SignalP"/>
    </source>
</evidence>
<feature type="region of interest" description="Disordered" evidence="7">
    <location>
        <begin position="1014"/>
        <end position="1036"/>
    </location>
</feature>
<feature type="chain" id="PRO_5045752300" description="Rho-GAP domain-containing protein" evidence="9">
    <location>
        <begin position="23"/>
        <end position="1737"/>
    </location>
</feature>